<reference evidence="1 2" key="1">
    <citation type="submission" date="2019-02" db="EMBL/GenBank/DDBJ databases">
        <title>Deep-cultivation of Planctomycetes and their phenomic and genomic characterization uncovers novel biology.</title>
        <authorList>
            <person name="Wiegand S."/>
            <person name="Jogler M."/>
            <person name="Boedeker C."/>
            <person name="Pinto D."/>
            <person name="Vollmers J."/>
            <person name="Rivas-Marin E."/>
            <person name="Kohn T."/>
            <person name="Peeters S.H."/>
            <person name="Heuer A."/>
            <person name="Rast P."/>
            <person name="Oberbeckmann S."/>
            <person name="Bunk B."/>
            <person name="Jeske O."/>
            <person name="Meyerdierks A."/>
            <person name="Storesund J.E."/>
            <person name="Kallscheuer N."/>
            <person name="Luecker S."/>
            <person name="Lage O.M."/>
            <person name="Pohl T."/>
            <person name="Merkel B.J."/>
            <person name="Hornburger P."/>
            <person name="Mueller R.-W."/>
            <person name="Bruemmer F."/>
            <person name="Labrenz M."/>
            <person name="Spormann A.M."/>
            <person name="Op den Camp H."/>
            <person name="Overmann J."/>
            <person name="Amann R."/>
            <person name="Jetten M.S.M."/>
            <person name="Mascher T."/>
            <person name="Medema M.H."/>
            <person name="Devos D.P."/>
            <person name="Kaster A.-K."/>
            <person name="Ovreas L."/>
            <person name="Rohde M."/>
            <person name="Galperin M.Y."/>
            <person name="Jogler C."/>
        </authorList>
    </citation>
    <scope>NUCLEOTIDE SEQUENCE [LARGE SCALE GENOMIC DNA]</scope>
    <source>
        <strain evidence="1 2">K22_7</strain>
    </source>
</reference>
<name>A0A517NKP4_9BACT</name>
<dbReference type="AlphaFoldDB" id="A0A517NKP4"/>
<organism evidence="1 2">
    <name type="scientific">Rubripirellula lacrimiformis</name>
    <dbReference type="NCBI Taxonomy" id="1930273"/>
    <lineage>
        <taxon>Bacteria</taxon>
        <taxon>Pseudomonadati</taxon>
        <taxon>Planctomycetota</taxon>
        <taxon>Planctomycetia</taxon>
        <taxon>Pirellulales</taxon>
        <taxon>Pirellulaceae</taxon>
        <taxon>Rubripirellula</taxon>
    </lineage>
</organism>
<evidence type="ECO:0000313" key="1">
    <source>
        <dbReference type="EMBL" id="QDT07712.1"/>
    </source>
</evidence>
<keyword evidence="2" id="KW-1185">Reference proteome</keyword>
<evidence type="ECO:0000313" key="2">
    <source>
        <dbReference type="Proteomes" id="UP000318538"/>
    </source>
</evidence>
<dbReference type="Proteomes" id="UP000318538">
    <property type="component" value="Chromosome"/>
</dbReference>
<gene>
    <name evidence="1" type="ORF">K227x_61400</name>
</gene>
<dbReference type="EMBL" id="CP036525">
    <property type="protein sequence ID" value="QDT07712.1"/>
    <property type="molecule type" value="Genomic_DNA"/>
</dbReference>
<dbReference type="KEGG" id="rlc:K227x_61400"/>
<accession>A0A517NKP4</accession>
<proteinExistence type="predicted"/>
<protein>
    <submittedName>
        <fullName evidence="1">Uncharacterized protein</fullName>
    </submittedName>
</protein>
<sequence length="82" mass="9041">MAAGDSRGWAFSSMLLRWQSPTNTLLHKHTGTEIGVKQPKYIVMAHLVSFVANAKGAFTSKRCSHAVFLRLTSPASPRVQRT</sequence>